<dbReference type="Proteomes" id="UP000270296">
    <property type="component" value="Unassembled WGS sequence"/>
</dbReference>
<evidence type="ECO:0000313" key="3">
    <source>
        <dbReference type="WBParaSite" id="SBAD_0001314301-mRNA-1"/>
    </source>
</evidence>
<keyword evidence="2" id="KW-1185">Reference proteome</keyword>
<evidence type="ECO:0000313" key="2">
    <source>
        <dbReference type="Proteomes" id="UP000270296"/>
    </source>
</evidence>
<dbReference type="OrthoDB" id="4187154at2759"/>
<evidence type="ECO:0000313" key="1">
    <source>
        <dbReference type="EMBL" id="VDP51383.1"/>
    </source>
</evidence>
<name>A0A183JA35_9BILA</name>
<proteinExistence type="predicted"/>
<reference evidence="3" key="1">
    <citation type="submission" date="2016-06" db="UniProtKB">
        <authorList>
            <consortium name="WormBaseParasite"/>
        </authorList>
    </citation>
    <scope>IDENTIFICATION</scope>
</reference>
<gene>
    <name evidence="1" type="ORF">SBAD_LOCUS12733</name>
</gene>
<dbReference type="WBParaSite" id="SBAD_0001314301-mRNA-1">
    <property type="protein sequence ID" value="SBAD_0001314301-mRNA-1"/>
    <property type="gene ID" value="SBAD_0001314301"/>
</dbReference>
<organism evidence="3">
    <name type="scientific">Soboliphyme baturini</name>
    <dbReference type="NCBI Taxonomy" id="241478"/>
    <lineage>
        <taxon>Eukaryota</taxon>
        <taxon>Metazoa</taxon>
        <taxon>Ecdysozoa</taxon>
        <taxon>Nematoda</taxon>
        <taxon>Enoplea</taxon>
        <taxon>Dorylaimia</taxon>
        <taxon>Dioctophymatida</taxon>
        <taxon>Dioctophymatoidea</taxon>
        <taxon>Soboliphymatidae</taxon>
        <taxon>Soboliphyme</taxon>
    </lineage>
</organism>
<protein>
    <submittedName>
        <fullName evidence="1 3">Uncharacterized protein</fullName>
    </submittedName>
</protein>
<dbReference type="AlphaFoldDB" id="A0A183JA35"/>
<accession>A0A183JA35</accession>
<dbReference type="EMBL" id="UZAM01018631">
    <property type="protein sequence ID" value="VDP51383.1"/>
    <property type="molecule type" value="Genomic_DNA"/>
</dbReference>
<sequence length="96" mass="10934">MDHLLLNGSMLCSTNAVPPEQQQMPQQADINDLLQQIMNITDQSLDEAQARSFYLLFLFSLHMVLISRLDIYADLISRVSHLVELSELRDDFAGLL</sequence>
<reference evidence="1 2" key="2">
    <citation type="submission" date="2018-11" db="EMBL/GenBank/DDBJ databases">
        <authorList>
            <consortium name="Pathogen Informatics"/>
        </authorList>
    </citation>
    <scope>NUCLEOTIDE SEQUENCE [LARGE SCALE GENOMIC DNA]</scope>
</reference>